<evidence type="ECO:0000256" key="1">
    <source>
        <dbReference type="SAM" id="SignalP"/>
    </source>
</evidence>
<dbReference type="Proteomes" id="UP000199636">
    <property type="component" value="Unassembled WGS sequence"/>
</dbReference>
<evidence type="ECO:0000313" key="3">
    <source>
        <dbReference type="Proteomes" id="UP000199636"/>
    </source>
</evidence>
<name>A0A1G8IEF1_9PSED</name>
<keyword evidence="3" id="KW-1185">Reference proteome</keyword>
<proteinExistence type="predicted"/>
<gene>
    <name evidence="2" type="ORF">SAMN05216272_106207</name>
</gene>
<dbReference type="RefSeq" id="WP_139199072.1">
    <property type="nucleotide sequence ID" value="NZ_FNDS01000006.1"/>
</dbReference>
<dbReference type="AlphaFoldDB" id="A0A1G8IEF1"/>
<accession>A0A1G8IEF1</accession>
<protein>
    <recommendedName>
        <fullName evidence="4">VCBS repeat-containing protein</fullName>
    </recommendedName>
</protein>
<dbReference type="NCBIfam" id="NF047539">
    <property type="entry name" value="XAC2610_fam"/>
    <property type="match status" value="1"/>
</dbReference>
<dbReference type="OrthoDB" id="8431028at2"/>
<keyword evidence="1" id="KW-0732">Signal</keyword>
<sequence length="281" mass="31239">MIIKRLLWGLSVGICLPALAGEASVNEVSFYKGEVGSSPVSMSLSVSNGVVSGRYIYDKYNTPILLSGEIKLGGVFLREGDAKKFSLLQKRESLNGVWSDGVSTYAVNLREEGESYKDIIEYISGSTEKLIIKFRSGMVQEIPISIAEDSLNLTFEDFNFDGFPDLRVLAAGGISNSTYLYYEYDPAGRRFVQSSNRMDEVNNPKVMHARKIVAGLSREGCCSYKIILIGKNSELTAAYDYSKDSGYKVYAIHGEKKGIREGISRSYFEKNFMEVYESNVP</sequence>
<organism evidence="2 3">
    <name type="scientific">Pseudomonas panipatensis</name>
    <dbReference type="NCBI Taxonomy" id="428992"/>
    <lineage>
        <taxon>Bacteria</taxon>
        <taxon>Pseudomonadati</taxon>
        <taxon>Pseudomonadota</taxon>
        <taxon>Gammaproteobacteria</taxon>
        <taxon>Pseudomonadales</taxon>
        <taxon>Pseudomonadaceae</taxon>
        <taxon>Pseudomonas</taxon>
    </lineage>
</organism>
<evidence type="ECO:0000313" key="2">
    <source>
        <dbReference type="EMBL" id="SDI17295.1"/>
    </source>
</evidence>
<dbReference type="EMBL" id="FNDS01000006">
    <property type="protein sequence ID" value="SDI17295.1"/>
    <property type="molecule type" value="Genomic_DNA"/>
</dbReference>
<evidence type="ECO:0008006" key="4">
    <source>
        <dbReference type="Google" id="ProtNLM"/>
    </source>
</evidence>
<feature type="chain" id="PRO_5011632309" description="VCBS repeat-containing protein" evidence="1">
    <location>
        <begin position="21"/>
        <end position="281"/>
    </location>
</feature>
<feature type="signal peptide" evidence="1">
    <location>
        <begin position="1"/>
        <end position="20"/>
    </location>
</feature>
<reference evidence="3" key="1">
    <citation type="submission" date="2016-10" db="EMBL/GenBank/DDBJ databases">
        <authorList>
            <person name="Varghese N."/>
            <person name="Submissions S."/>
        </authorList>
    </citation>
    <scope>NUCLEOTIDE SEQUENCE [LARGE SCALE GENOMIC DNA]</scope>
    <source>
        <strain evidence="3">CCM 7469</strain>
    </source>
</reference>
<dbReference type="InterPro" id="IPR058087">
    <property type="entry name" value="XAC2610_dom"/>
</dbReference>